<dbReference type="AlphaFoldDB" id="A0A514LGJ8"/>
<feature type="transmembrane region" description="Helical" evidence="8">
    <location>
        <begin position="69"/>
        <end position="90"/>
    </location>
</feature>
<gene>
    <name evidence="9" type="ORF">EPH95_07015</name>
</gene>
<sequence length="366" mass="40668">MPQGKYFKIGYAIALILLIVYLGTLVDFIFQPVIVFLQTVFAPIALAGVLFYLFRPIVKFFHRWMPKGVAILLIYLTFAGLLTLFAFMIGPEIQNQFNSLVDRAPLFLQEIQGWFNTIMQTELVQNIMEDESINLEEIGSTIGSYITDSLGNIGDNIMNVVGTLTSVVIVIVIVPFVLFYMLKEGEKAPRQILRLLPKKQEQEGERILSDMDTALASFIQGQIIVSFCVGVLVYIAYVIIGVDYSLILALIAMVTNLIPFIGPWIGTAPGVVVALFDGWFTALLVIGAVVIIQQFESVFISPQVMGHKLKLHPVTVIFVLLVASNIAGFIGLLLAVPTYAVGKVVVMHTYRLIRLRYKENGDENNA</sequence>
<keyword evidence="4" id="KW-1003">Cell membrane</keyword>
<dbReference type="Proteomes" id="UP000319756">
    <property type="component" value="Chromosome"/>
</dbReference>
<dbReference type="KEGG" id="sale:EPH95_07015"/>
<dbReference type="OrthoDB" id="9793390at2"/>
<evidence type="ECO:0000313" key="10">
    <source>
        <dbReference type="Proteomes" id="UP000319756"/>
    </source>
</evidence>
<evidence type="ECO:0000256" key="3">
    <source>
        <dbReference type="ARBA" id="ARBA00022448"/>
    </source>
</evidence>
<reference evidence="10" key="1">
    <citation type="submission" date="2019-01" db="EMBL/GenBank/DDBJ databases">
        <title>Genomic analysis of Salicibibacter sp. NKC3-5.</title>
        <authorList>
            <person name="Oh Y.J."/>
        </authorList>
    </citation>
    <scope>NUCLEOTIDE SEQUENCE [LARGE SCALE GENOMIC DNA]</scope>
    <source>
        <strain evidence="10">NKC3-5</strain>
    </source>
</reference>
<dbReference type="InterPro" id="IPR002549">
    <property type="entry name" value="AI-2E-like"/>
</dbReference>
<accession>A0A514LGJ8</accession>
<dbReference type="GO" id="GO:0055085">
    <property type="term" value="P:transmembrane transport"/>
    <property type="evidence" value="ECO:0007669"/>
    <property type="project" value="TreeGrafter"/>
</dbReference>
<comment type="subcellular location">
    <subcellularLocation>
        <location evidence="1">Cell membrane</location>
        <topology evidence="1">Multi-pass membrane protein</topology>
    </subcellularLocation>
</comment>
<dbReference type="Pfam" id="PF01594">
    <property type="entry name" value="AI-2E_transport"/>
    <property type="match status" value="1"/>
</dbReference>
<comment type="similarity">
    <text evidence="2">Belongs to the autoinducer-2 exporter (AI-2E) (TC 2.A.86) family.</text>
</comment>
<evidence type="ECO:0000256" key="8">
    <source>
        <dbReference type="SAM" id="Phobius"/>
    </source>
</evidence>
<dbReference type="EMBL" id="CP035485">
    <property type="protein sequence ID" value="QDI90959.1"/>
    <property type="molecule type" value="Genomic_DNA"/>
</dbReference>
<feature type="transmembrane region" description="Helical" evidence="8">
    <location>
        <begin position="36"/>
        <end position="57"/>
    </location>
</feature>
<evidence type="ECO:0000256" key="2">
    <source>
        <dbReference type="ARBA" id="ARBA00009773"/>
    </source>
</evidence>
<evidence type="ECO:0000256" key="6">
    <source>
        <dbReference type="ARBA" id="ARBA00022989"/>
    </source>
</evidence>
<evidence type="ECO:0000256" key="1">
    <source>
        <dbReference type="ARBA" id="ARBA00004651"/>
    </source>
</evidence>
<feature type="transmembrane region" description="Helical" evidence="8">
    <location>
        <begin position="246"/>
        <end position="265"/>
    </location>
</feature>
<name>A0A514LGJ8_9BACI</name>
<dbReference type="RefSeq" id="WP_142088565.1">
    <property type="nucleotide sequence ID" value="NZ_CP035485.1"/>
</dbReference>
<evidence type="ECO:0000256" key="4">
    <source>
        <dbReference type="ARBA" id="ARBA00022475"/>
    </source>
</evidence>
<evidence type="ECO:0000313" key="9">
    <source>
        <dbReference type="EMBL" id="QDI90959.1"/>
    </source>
</evidence>
<feature type="transmembrane region" description="Helical" evidence="8">
    <location>
        <begin position="157"/>
        <end position="182"/>
    </location>
</feature>
<feature type="transmembrane region" description="Helical" evidence="8">
    <location>
        <begin position="315"/>
        <end position="341"/>
    </location>
</feature>
<keyword evidence="3" id="KW-0813">Transport</keyword>
<keyword evidence="5 8" id="KW-0812">Transmembrane</keyword>
<proteinExistence type="inferred from homology"/>
<evidence type="ECO:0000256" key="5">
    <source>
        <dbReference type="ARBA" id="ARBA00022692"/>
    </source>
</evidence>
<feature type="transmembrane region" description="Helical" evidence="8">
    <location>
        <begin position="272"/>
        <end position="295"/>
    </location>
</feature>
<dbReference type="PANTHER" id="PTHR21716:SF53">
    <property type="entry name" value="PERMEASE PERM-RELATED"/>
    <property type="match status" value="1"/>
</dbReference>
<evidence type="ECO:0000256" key="7">
    <source>
        <dbReference type="ARBA" id="ARBA00023136"/>
    </source>
</evidence>
<feature type="transmembrane region" description="Helical" evidence="8">
    <location>
        <begin position="215"/>
        <end position="240"/>
    </location>
</feature>
<dbReference type="GO" id="GO:0005886">
    <property type="term" value="C:plasma membrane"/>
    <property type="evidence" value="ECO:0007669"/>
    <property type="project" value="UniProtKB-SubCell"/>
</dbReference>
<feature type="transmembrane region" description="Helical" evidence="8">
    <location>
        <begin position="9"/>
        <end position="30"/>
    </location>
</feature>
<keyword evidence="7 8" id="KW-0472">Membrane</keyword>
<keyword evidence="10" id="KW-1185">Reference proteome</keyword>
<organism evidence="9 10">
    <name type="scientific">Salicibibacter halophilus</name>
    <dbReference type="NCBI Taxonomy" id="2502791"/>
    <lineage>
        <taxon>Bacteria</taxon>
        <taxon>Bacillati</taxon>
        <taxon>Bacillota</taxon>
        <taxon>Bacilli</taxon>
        <taxon>Bacillales</taxon>
        <taxon>Bacillaceae</taxon>
        <taxon>Salicibibacter</taxon>
    </lineage>
</organism>
<keyword evidence="6 8" id="KW-1133">Transmembrane helix</keyword>
<protein>
    <submittedName>
        <fullName evidence="9">AI-2E family transporter</fullName>
    </submittedName>
</protein>
<dbReference type="PANTHER" id="PTHR21716">
    <property type="entry name" value="TRANSMEMBRANE PROTEIN"/>
    <property type="match status" value="1"/>
</dbReference>